<keyword evidence="3" id="KW-1185">Reference proteome</keyword>
<feature type="compositionally biased region" description="Basic and acidic residues" evidence="1">
    <location>
        <begin position="37"/>
        <end position="55"/>
    </location>
</feature>
<organism evidence="2 3">
    <name type="scientific">Knipowitschia caucasica</name>
    <name type="common">Caucasian dwarf goby</name>
    <name type="synonym">Pomatoschistus caucasicus</name>
    <dbReference type="NCBI Taxonomy" id="637954"/>
    <lineage>
        <taxon>Eukaryota</taxon>
        <taxon>Metazoa</taxon>
        <taxon>Chordata</taxon>
        <taxon>Craniata</taxon>
        <taxon>Vertebrata</taxon>
        <taxon>Euteleostomi</taxon>
        <taxon>Actinopterygii</taxon>
        <taxon>Neopterygii</taxon>
        <taxon>Teleostei</taxon>
        <taxon>Neoteleostei</taxon>
        <taxon>Acanthomorphata</taxon>
        <taxon>Gobiaria</taxon>
        <taxon>Gobiiformes</taxon>
        <taxon>Gobioidei</taxon>
        <taxon>Gobiidae</taxon>
        <taxon>Gobiinae</taxon>
        <taxon>Knipowitschia</taxon>
    </lineage>
</organism>
<feature type="region of interest" description="Disordered" evidence="1">
    <location>
        <begin position="1"/>
        <end position="81"/>
    </location>
</feature>
<evidence type="ECO:0000256" key="1">
    <source>
        <dbReference type="SAM" id="MobiDB-lite"/>
    </source>
</evidence>
<dbReference type="AlphaFoldDB" id="A0AAV2J517"/>
<dbReference type="EMBL" id="OZ035832">
    <property type="protein sequence ID" value="CAL1571328.1"/>
    <property type="molecule type" value="Genomic_DNA"/>
</dbReference>
<reference evidence="2 3" key="1">
    <citation type="submission" date="2024-04" db="EMBL/GenBank/DDBJ databases">
        <authorList>
            <person name="Waldvogel A.-M."/>
            <person name="Schoenle A."/>
        </authorList>
    </citation>
    <scope>NUCLEOTIDE SEQUENCE [LARGE SCALE GENOMIC DNA]</scope>
</reference>
<evidence type="ECO:0000313" key="2">
    <source>
        <dbReference type="EMBL" id="CAL1571328.1"/>
    </source>
</evidence>
<sequence length="109" mass="12259">MGGQWELGPEDDKGKEPSRERGENWTDAEAMQMPGGEGRKEIHTQDGRQETEMKKPTQNGSDETEMGNQHKMADKRQRWGTNKSAKALVHWDLGPVRRELCVGEVCPGP</sequence>
<gene>
    <name evidence="2" type="ORF">KC01_LOCUS3453</name>
</gene>
<proteinExistence type="predicted"/>
<accession>A0AAV2J517</accession>
<evidence type="ECO:0000313" key="3">
    <source>
        <dbReference type="Proteomes" id="UP001497482"/>
    </source>
</evidence>
<dbReference type="Proteomes" id="UP001497482">
    <property type="component" value="Chromosome 10"/>
</dbReference>
<feature type="compositionally biased region" description="Basic and acidic residues" evidence="1">
    <location>
        <begin position="10"/>
        <end position="24"/>
    </location>
</feature>
<protein>
    <submittedName>
        <fullName evidence="2">Uncharacterized protein</fullName>
    </submittedName>
</protein>
<name>A0AAV2J517_KNICA</name>